<evidence type="ECO:0000259" key="1">
    <source>
        <dbReference type="Pfam" id="PF00534"/>
    </source>
</evidence>
<dbReference type="Proteomes" id="UP001169862">
    <property type="component" value="Unassembled WGS sequence"/>
</dbReference>
<feature type="domain" description="Glycosyltransferase subfamily 4-like N-terminal" evidence="2">
    <location>
        <begin position="72"/>
        <end position="198"/>
    </location>
</feature>
<evidence type="ECO:0000313" key="3">
    <source>
        <dbReference type="EMBL" id="MDO6454485.1"/>
    </source>
</evidence>
<dbReference type="Pfam" id="PF00534">
    <property type="entry name" value="Glycos_transf_1"/>
    <property type="match status" value="1"/>
</dbReference>
<dbReference type="InterPro" id="IPR050194">
    <property type="entry name" value="Glycosyltransferase_grp1"/>
</dbReference>
<dbReference type="PANTHER" id="PTHR45947:SF15">
    <property type="entry name" value="TEICHURONIC ACID BIOSYNTHESIS GLYCOSYLTRANSFERASE TUAC-RELATED"/>
    <property type="match status" value="1"/>
</dbReference>
<dbReference type="RefSeq" id="WP_303551192.1">
    <property type="nucleotide sequence ID" value="NZ_JAUOPG010000008.1"/>
</dbReference>
<protein>
    <submittedName>
        <fullName evidence="3">Glycosyltransferase family 4 protein</fullName>
    </submittedName>
</protein>
<dbReference type="PANTHER" id="PTHR45947">
    <property type="entry name" value="SULFOQUINOVOSYL TRANSFERASE SQD2"/>
    <property type="match status" value="1"/>
</dbReference>
<gene>
    <name evidence="3" type="ORF">Q4490_12995</name>
</gene>
<comment type="caution">
    <text evidence="3">The sequence shown here is derived from an EMBL/GenBank/DDBJ whole genome shotgun (WGS) entry which is preliminary data.</text>
</comment>
<dbReference type="CDD" id="cd03798">
    <property type="entry name" value="GT4_WlbH-like"/>
    <property type="match status" value="1"/>
</dbReference>
<reference evidence="3" key="1">
    <citation type="submission" date="2023-07" db="EMBL/GenBank/DDBJ databases">
        <title>Genome content predicts the carbon catabolic preferences of heterotrophic bacteria.</title>
        <authorList>
            <person name="Gralka M."/>
        </authorList>
    </citation>
    <scope>NUCLEOTIDE SEQUENCE</scope>
    <source>
        <strain evidence="3">I2M16</strain>
    </source>
</reference>
<evidence type="ECO:0000313" key="4">
    <source>
        <dbReference type="Proteomes" id="UP001169862"/>
    </source>
</evidence>
<sequence length="385" mass="42760">MNSLLVLTTLYPNSVKPRHGIFIETRLKKLIGSGLCQADVIAPVPWFPFKLKGFTRYSDFQKIPSFEVHNGVNVYHPRYLVIPKIGMYITPFFLAFAFCKTARKLDKKYNLIDAHYLYPDGVSAALVSAFLKLPFVMSARGTDLNLIPNYTIARKMILWAAKRCKKVITVSSALKARGEAIGIASDKMLVIRNGVDTSIFNPDQDTSDPWFKMPYKHVLSVGNLTELKGHDLVVRAVAQLPSHALTIVGDGEERSNLESLIGELGVSGRVRIIPPVNQTSLAALYASSDVLVLASSREGWPNVILEALACNTQVLATNVGGVKEIIDNDGHGYLIKSRSTDAIVESLKKVEANHTESMRTYVSEFAWDHVVEKQNRLYQEVAKQL</sequence>
<evidence type="ECO:0000259" key="2">
    <source>
        <dbReference type="Pfam" id="PF13439"/>
    </source>
</evidence>
<dbReference type="InterPro" id="IPR028098">
    <property type="entry name" value="Glyco_trans_4-like_N"/>
</dbReference>
<organism evidence="3 4">
    <name type="scientific">Neptunomonas phycophila</name>
    <dbReference type="NCBI Taxonomy" id="1572645"/>
    <lineage>
        <taxon>Bacteria</taxon>
        <taxon>Pseudomonadati</taxon>
        <taxon>Pseudomonadota</taxon>
        <taxon>Gammaproteobacteria</taxon>
        <taxon>Oceanospirillales</taxon>
        <taxon>Oceanospirillaceae</taxon>
        <taxon>Neptunomonas</taxon>
    </lineage>
</organism>
<dbReference type="AlphaFoldDB" id="A0AAW7XNW6"/>
<dbReference type="SUPFAM" id="SSF53756">
    <property type="entry name" value="UDP-Glycosyltransferase/glycogen phosphorylase"/>
    <property type="match status" value="1"/>
</dbReference>
<accession>A0AAW7XNW6</accession>
<dbReference type="GO" id="GO:0016757">
    <property type="term" value="F:glycosyltransferase activity"/>
    <property type="evidence" value="ECO:0007669"/>
    <property type="project" value="InterPro"/>
</dbReference>
<dbReference type="EMBL" id="JAUOPG010000008">
    <property type="protein sequence ID" value="MDO6454485.1"/>
    <property type="molecule type" value="Genomic_DNA"/>
</dbReference>
<proteinExistence type="predicted"/>
<dbReference type="InterPro" id="IPR001296">
    <property type="entry name" value="Glyco_trans_1"/>
</dbReference>
<dbReference type="Pfam" id="PF13439">
    <property type="entry name" value="Glyco_transf_4"/>
    <property type="match status" value="1"/>
</dbReference>
<name>A0AAW7XNW6_9GAMM</name>
<dbReference type="Gene3D" id="3.40.50.2000">
    <property type="entry name" value="Glycogen Phosphorylase B"/>
    <property type="match status" value="2"/>
</dbReference>
<feature type="domain" description="Glycosyl transferase family 1" evidence="1">
    <location>
        <begin position="214"/>
        <end position="359"/>
    </location>
</feature>